<keyword evidence="2 3" id="KW-0802">TPR repeat</keyword>
<dbReference type="Pfam" id="PF13181">
    <property type="entry name" value="TPR_8"/>
    <property type="match status" value="2"/>
</dbReference>
<dbReference type="SUPFAM" id="SSF48452">
    <property type="entry name" value="TPR-like"/>
    <property type="match status" value="1"/>
</dbReference>
<dbReference type="EMBL" id="BQKI01000001">
    <property type="protein sequence ID" value="GJM84936.1"/>
    <property type="molecule type" value="Genomic_DNA"/>
</dbReference>
<comment type="caution">
    <text evidence="5">The sequence shown here is derived from an EMBL/GenBank/DDBJ whole genome shotgun (WGS) entry which is preliminary data.</text>
</comment>
<dbReference type="GO" id="GO:0006368">
    <property type="term" value="P:transcription elongation by RNA polymerase II"/>
    <property type="evidence" value="ECO:0007669"/>
    <property type="project" value="TreeGrafter"/>
</dbReference>
<keyword evidence="6" id="KW-1185">Reference proteome</keyword>
<feature type="repeat" description="TPR" evidence="3">
    <location>
        <begin position="325"/>
        <end position="358"/>
    </location>
</feature>
<dbReference type="PANTHER" id="PTHR14027">
    <property type="entry name" value="RNA POLYMERASE-ASSOCIATED PROTEIN CTR9"/>
    <property type="match status" value="1"/>
</dbReference>
<dbReference type="PROSITE" id="PS50293">
    <property type="entry name" value="TPR_REGION"/>
    <property type="match status" value="1"/>
</dbReference>
<feature type="repeat" description="TPR" evidence="3">
    <location>
        <begin position="359"/>
        <end position="392"/>
    </location>
</feature>
<dbReference type="Gene3D" id="1.25.40.10">
    <property type="entry name" value="Tetratricopeptide repeat domain"/>
    <property type="match status" value="3"/>
</dbReference>
<evidence type="ECO:0000313" key="6">
    <source>
        <dbReference type="Proteomes" id="UP001054889"/>
    </source>
</evidence>
<dbReference type="InterPro" id="IPR011990">
    <property type="entry name" value="TPR-like_helical_dom_sf"/>
</dbReference>
<dbReference type="GO" id="GO:0006355">
    <property type="term" value="P:regulation of DNA-templated transcription"/>
    <property type="evidence" value="ECO:0007669"/>
    <property type="project" value="InterPro"/>
</dbReference>
<dbReference type="FunFam" id="1.25.40.10:FF:001472">
    <property type="entry name" value="Paf1 complex protein"/>
    <property type="match status" value="1"/>
</dbReference>
<dbReference type="Pfam" id="PF14559">
    <property type="entry name" value="TPR_19"/>
    <property type="match status" value="1"/>
</dbReference>
<evidence type="ECO:0000256" key="3">
    <source>
        <dbReference type="PROSITE-ProRule" id="PRU00339"/>
    </source>
</evidence>
<feature type="compositionally biased region" description="Basic and acidic residues" evidence="4">
    <location>
        <begin position="745"/>
        <end position="755"/>
    </location>
</feature>
<dbReference type="PROSITE" id="PS50005">
    <property type="entry name" value="TPR"/>
    <property type="match status" value="2"/>
</dbReference>
<name>A0AAV5BFC8_ELECO</name>
<protein>
    <submittedName>
        <fullName evidence="5">Uncharacterized protein</fullName>
    </submittedName>
</protein>
<dbReference type="InterPro" id="IPR019734">
    <property type="entry name" value="TPR_rpt"/>
</dbReference>
<dbReference type="SUPFAM" id="SSF81901">
    <property type="entry name" value="HCP-like"/>
    <property type="match status" value="1"/>
</dbReference>
<feature type="compositionally biased region" description="Acidic residues" evidence="4">
    <location>
        <begin position="774"/>
        <end position="791"/>
    </location>
</feature>
<dbReference type="InterPro" id="IPR031101">
    <property type="entry name" value="Ctr9"/>
</dbReference>
<evidence type="ECO:0000256" key="2">
    <source>
        <dbReference type="ARBA" id="ARBA00022803"/>
    </source>
</evidence>
<dbReference type="PANTHER" id="PTHR14027:SF2">
    <property type="entry name" value="RNA POLYMERASE-ASSOCIATED PROTEIN CTR9 HOMOLOG"/>
    <property type="match status" value="1"/>
</dbReference>
<reference evidence="5" key="2">
    <citation type="submission" date="2021-12" db="EMBL/GenBank/DDBJ databases">
        <title>Resequencing data analysis of finger millet.</title>
        <authorList>
            <person name="Hatakeyama M."/>
            <person name="Aluri S."/>
            <person name="Balachadran M.T."/>
            <person name="Sivarajan S.R."/>
            <person name="Poveda L."/>
            <person name="Shimizu-Inatsugi R."/>
            <person name="Schlapbach R."/>
            <person name="Sreeman S.M."/>
            <person name="Shimizu K.K."/>
        </authorList>
    </citation>
    <scope>NUCLEOTIDE SEQUENCE</scope>
</reference>
<evidence type="ECO:0000313" key="5">
    <source>
        <dbReference type="EMBL" id="GJM84936.1"/>
    </source>
</evidence>
<proteinExistence type="predicted"/>
<dbReference type="AlphaFoldDB" id="A0AAV5BFC8"/>
<feature type="compositionally biased region" description="Basic and acidic residues" evidence="4">
    <location>
        <begin position="707"/>
        <end position="731"/>
    </location>
</feature>
<keyword evidence="1" id="KW-0677">Repeat</keyword>
<dbReference type="SMART" id="SM00028">
    <property type="entry name" value="TPR"/>
    <property type="match status" value="6"/>
</dbReference>
<dbReference type="Proteomes" id="UP001054889">
    <property type="component" value="Unassembled WGS sequence"/>
</dbReference>
<feature type="compositionally biased region" description="Basic residues" evidence="4">
    <location>
        <begin position="756"/>
        <end position="767"/>
    </location>
</feature>
<feature type="region of interest" description="Disordered" evidence="4">
    <location>
        <begin position="707"/>
        <end position="863"/>
    </location>
</feature>
<sequence>MASVYIPVQGTAEEVRVALDQLPNDASDILDILKAEQAPLHLWLIIAREYFKQGKIEQFRQILEEGSGPEIDEYYAEVKYERIAILNALGAFHTFLGKVERAPQKEAHFKDATQYYNRASRIDETEPSTWIGKGQLCVAKGELQMASDYFKIVLDEDGNNFPALLGQLDPENVDALVALAIMDLQTNEAAGIRRGMEKMKRAFEMYPYCTLALNHLANHYFFTGQHFVVEQLTETALSSSNHGLLKSQAYYNLARSYHSKGDIDTAGRYYLASVNEITKPQDFVLPYIESCMLLSSGNTVVHDDIWGVWLHQPRKVDWWVRYGWVDDSLCLGQIQLKLGDYKRALASFEKVLEVHPENCESLKAIGHIHAKSGKNEKAIETFKKVTRIDPKDHQAFVELGELLVESDWAAAMEYLKTARNLLKKAGEDVPVELLNGIGLLHFEKGELEMAEKSFKEALGNGLWVSVMDGKVGSSTINWSVQYKDQSFFHQLEEKEGVPLELHSNKVTPLFNYARLLEELHDTVRASLFYRFIIFKYPDYVDAYLRLAAIAKQRNNIQQSMELIGDALKIDEKNPNALSMLGSLELQCDETWLTAKEHFRIAKEATKGDAYSLLQLVRATVTELQNAIRVFSLLSVASTYHSHGFDERKIETHVEYCKHLLDAAKVHRDAAEQTEQQNKQKMEVARQIALADEARRRAEEQRKLQLEKRREEDELKQVMQQEEHFERVKEQWKTSSNTPGKRKERSKHDDEEGGGEKRRKGSKRRKDQRTKMQYGEEEEYEYRDEPETEDDYANLLRDNDGDNTAKAPDHLLAAAGLEDSDADDDMGQPQSAIERKRRAWSESEDDEPAPRAAEPSSGVNDLSE</sequence>
<dbReference type="GO" id="GO:0000993">
    <property type="term" value="F:RNA polymerase II complex binding"/>
    <property type="evidence" value="ECO:0007669"/>
    <property type="project" value="TreeGrafter"/>
</dbReference>
<organism evidence="5 6">
    <name type="scientific">Eleusine coracana subsp. coracana</name>
    <dbReference type="NCBI Taxonomy" id="191504"/>
    <lineage>
        <taxon>Eukaryota</taxon>
        <taxon>Viridiplantae</taxon>
        <taxon>Streptophyta</taxon>
        <taxon>Embryophyta</taxon>
        <taxon>Tracheophyta</taxon>
        <taxon>Spermatophyta</taxon>
        <taxon>Magnoliopsida</taxon>
        <taxon>Liliopsida</taxon>
        <taxon>Poales</taxon>
        <taxon>Poaceae</taxon>
        <taxon>PACMAD clade</taxon>
        <taxon>Chloridoideae</taxon>
        <taxon>Cynodonteae</taxon>
        <taxon>Eleusininae</taxon>
        <taxon>Eleusine</taxon>
    </lineage>
</organism>
<gene>
    <name evidence="5" type="primary">ga00652</name>
    <name evidence="5" type="ORF">PR202_ga00652</name>
</gene>
<dbReference type="GO" id="GO:0016593">
    <property type="term" value="C:Cdc73/Paf1 complex"/>
    <property type="evidence" value="ECO:0007669"/>
    <property type="project" value="TreeGrafter"/>
</dbReference>
<accession>A0AAV5BFC8</accession>
<evidence type="ECO:0000256" key="4">
    <source>
        <dbReference type="SAM" id="MobiDB-lite"/>
    </source>
</evidence>
<reference evidence="5" key="1">
    <citation type="journal article" date="2018" name="DNA Res.">
        <title>Multiple hybrid de novo genome assembly of finger millet, an orphan allotetraploid crop.</title>
        <authorList>
            <person name="Hatakeyama M."/>
            <person name="Aluri S."/>
            <person name="Balachadran M.T."/>
            <person name="Sivarajan S.R."/>
            <person name="Patrignani A."/>
            <person name="Gruter S."/>
            <person name="Poveda L."/>
            <person name="Shimizu-Inatsugi R."/>
            <person name="Baeten J."/>
            <person name="Francoijs K.J."/>
            <person name="Nataraja K.N."/>
            <person name="Reddy Y.A.N."/>
            <person name="Phadnis S."/>
            <person name="Ravikumar R.L."/>
            <person name="Schlapbach R."/>
            <person name="Sreeman S.M."/>
            <person name="Shimizu K.K."/>
        </authorList>
    </citation>
    <scope>NUCLEOTIDE SEQUENCE</scope>
</reference>
<evidence type="ECO:0000256" key="1">
    <source>
        <dbReference type="ARBA" id="ARBA00022737"/>
    </source>
</evidence>